<name>A0A126QSG3_9BACT</name>
<feature type="signal peptide" evidence="1">
    <location>
        <begin position="1"/>
        <end position="21"/>
    </location>
</feature>
<evidence type="ECO:0000313" key="4">
    <source>
        <dbReference type="Proteomes" id="UP000055611"/>
    </source>
</evidence>
<dbReference type="EMBL" id="SOBK01000017">
    <property type="protein sequence ID" value="TDT82077.1"/>
    <property type="molecule type" value="Genomic_DNA"/>
</dbReference>
<dbReference type="SUPFAM" id="SSF51126">
    <property type="entry name" value="Pectin lyase-like"/>
    <property type="match status" value="1"/>
</dbReference>
<dbReference type="RefSeq" id="WP_066806790.1">
    <property type="nucleotide sequence ID" value="NZ_CP014206.1"/>
</dbReference>
<keyword evidence="1" id="KW-0732">Signal</keyword>
<reference evidence="3 5" key="2">
    <citation type="submission" date="2019-03" db="EMBL/GenBank/DDBJ databases">
        <title>Genomic Encyclopedia of Type Strains, Phase IV (KMG-IV): sequencing the most valuable type-strain genomes for metagenomic binning, comparative biology and taxonomic classification.</title>
        <authorList>
            <person name="Goeker M."/>
        </authorList>
    </citation>
    <scope>NUCLEOTIDE SEQUENCE [LARGE SCALE GENOMIC DNA]</scope>
    <source>
        <strain evidence="3 5">DSM 101483</strain>
    </source>
</reference>
<dbReference type="EMBL" id="CP014206">
    <property type="protein sequence ID" value="AMK12822.1"/>
    <property type="molecule type" value="Genomic_DNA"/>
</dbReference>
<dbReference type="InterPro" id="IPR011050">
    <property type="entry name" value="Pectin_lyase_fold/virulence"/>
</dbReference>
<dbReference type="AlphaFoldDB" id="A0A126QSG3"/>
<sequence length="433" mass="45707">MRYLVSFLILALLCTAAPALAVEGLVTGTGDPAQDVANVQVALDKGGTVHLRGTFDFGAEGRVKITRNVRILGQADGSGQPLTTINGGSWTLYAPLPHDDAPPAGTGPIIAVRSLHFDGARGTPLHFAHAGGLEVVGCEVENVIPQESAIEWNDGDKLSVQAGIVIGNRLVHPKEPLKGAVTGTLLIAENRFYMINDHPDMVAGFGVLADWTTGAEMTVRDNIVTRASRNGIEVLDNALDGKGRGTIVIRGNRIATDDEGIEYPHKFGPNGIVAGWYFDTTGGVDFGRNNRISITGNRIEGRGENSTGLLLYANDLVVTCNDVIMAGGDGARGIVQTGSRGFFANNRVRGKANYALYCYPFEALSATANTFAWTDLGLFTGSRGQALLGGKVNVVVGSVPSLIDKGQGNRVVETEPCSLPEADPEGESWEPAE</sequence>
<accession>A0A126QSG3</accession>
<reference evidence="2 4" key="1">
    <citation type="journal article" date="2016" name="Front. Microbiol.">
        <title>Genome Sequence of the Piezophilic, Mesophilic Sulfate-Reducing Bacterium Desulfovibrio indicus J2T.</title>
        <authorList>
            <person name="Cao J."/>
            <person name="Maignien L."/>
            <person name="Shao Z."/>
            <person name="Alain K."/>
            <person name="Jebbar M."/>
        </authorList>
    </citation>
    <scope>NUCLEOTIDE SEQUENCE [LARGE SCALE GENOMIC DNA]</scope>
    <source>
        <strain evidence="2 4">J2</strain>
    </source>
</reference>
<dbReference type="OrthoDB" id="5447928at2"/>
<evidence type="ECO:0000313" key="2">
    <source>
        <dbReference type="EMBL" id="AMK12822.1"/>
    </source>
</evidence>
<proteinExistence type="predicted"/>
<protein>
    <submittedName>
        <fullName evidence="3">Parallel beta helix pectate lyase-like protein</fullName>
    </submittedName>
</protein>
<feature type="chain" id="PRO_5044548262" evidence="1">
    <location>
        <begin position="22"/>
        <end position="433"/>
    </location>
</feature>
<dbReference type="Proteomes" id="UP000295506">
    <property type="component" value="Unassembled WGS sequence"/>
</dbReference>
<dbReference type="InterPro" id="IPR012334">
    <property type="entry name" value="Pectin_lyas_fold"/>
</dbReference>
<keyword evidence="4" id="KW-1185">Reference proteome</keyword>
<keyword evidence="3" id="KW-0456">Lyase</keyword>
<dbReference type="Gene3D" id="2.160.20.10">
    <property type="entry name" value="Single-stranded right-handed beta-helix, Pectin lyase-like"/>
    <property type="match status" value="1"/>
</dbReference>
<dbReference type="GO" id="GO:0016829">
    <property type="term" value="F:lyase activity"/>
    <property type="evidence" value="ECO:0007669"/>
    <property type="project" value="UniProtKB-KW"/>
</dbReference>
<organism evidence="3 5">
    <name type="scientific">Pseudodesulfovibrio indicus</name>
    <dbReference type="NCBI Taxonomy" id="1716143"/>
    <lineage>
        <taxon>Bacteria</taxon>
        <taxon>Pseudomonadati</taxon>
        <taxon>Thermodesulfobacteriota</taxon>
        <taxon>Desulfovibrionia</taxon>
        <taxon>Desulfovibrionales</taxon>
        <taxon>Desulfovibrionaceae</taxon>
    </lineage>
</organism>
<evidence type="ECO:0000313" key="5">
    <source>
        <dbReference type="Proteomes" id="UP000295506"/>
    </source>
</evidence>
<evidence type="ECO:0000313" key="3">
    <source>
        <dbReference type="EMBL" id="TDT82077.1"/>
    </source>
</evidence>
<dbReference type="KEGG" id="dej:AWY79_17790"/>
<gene>
    <name evidence="2" type="ORF">AWY79_17790</name>
    <name evidence="3" type="ORF">EDC59_11756</name>
</gene>
<evidence type="ECO:0000256" key="1">
    <source>
        <dbReference type="SAM" id="SignalP"/>
    </source>
</evidence>
<dbReference type="Proteomes" id="UP000055611">
    <property type="component" value="Chromosome"/>
</dbReference>